<protein>
    <recommendedName>
        <fullName evidence="5">OpgC protein</fullName>
    </recommendedName>
</protein>
<feature type="transmembrane region" description="Helical" evidence="2">
    <location>
        <begin position="239"/>
        <end position="262"/>
    </location>
</feature>
<feature type="transmembrane region" description="Helical" evidence="2">
    <location>
        <begin position="12"/>
        <end position="33"/>
    </location>
</feature>
<evidence type="ECO:0000256" key="1">
    <source>
        <dbReference type="SAM" id="MobiDB-lite"/>
    </source>
</evidence>
<feature type="transmembrane region" description="Helical" evidence="2">
    <location>
        <begin position="80"/>
        <end position="97"/>
    </location>
</feature>
<feature type="transmembrane region" description="Helical" evidence="2">
    <location>
        <begin position="282"/>
        <end position="302"/>
    </location>
</feature>
<dbReference type="Pfam" id="PF10129">
    <property type="entry name" value="OpgC_C"/>
    <property type="match status" value="1"/>
</dbReference>
<feature type="transmembrane region" description="Helical" evidence="2">
    <location>
        <begin position="323"/>
        <end position="345"/>
    </location>
</feature>
<evidence type="ECO:0000256" key="2">
    <source>
        <dbReference type="SAM" id="Phobius"/>
    </source>
</evidence>
<dbReference type="AlphaFoldDB" id="A0A8J8MW78"/>
<feature type="transmembrane region" description="Helical" evidence="2">
    <location>
        <begin position="357"/>
        <end position="378"/>
    </location>
</feature>
<sequence>MMRMTALDGLRGWFLITMTLSHVVLQQGVWLDWLHFRNLMFVESAQGFVFLSGLLFGMVQYRRLIKQGPQALWQSAGRRVLELWCWAVGLLILVLMARNHLPNGAWIYRNWLGQSGLEDPIRVAAIATTIFQPTFMDILPQYMIYIAVAPAVLLLVRRELWPLAAALSIIVWMSAQLGLVLPLSRGVDLLAEARDGQGLRMAFDPMGWQLLFMGGVIVGSLWQRGTLRAEHLFPAGPAWPLAALAVMLFFLPLRVLTAHGWLDPQTLGLFAQMERRSNLGPVYVMNFVAAAWLMGWLLHRGAEAAPVIQRIAAGLRRLVGWEWAALLGRHSLQTYVWHVVLVYALRYADAAHGPLGPVQATLGVAVALLLLPLPACLLEGRFIRRPVAPARQEPRLSAQDLPTITPSVRQPPVMRRP</sequence>
<gene>
    <name evidence="3" type="ORF">GR316_13000</name>
</gene>
<dbReference type="Proteomes" id="UP000679284">
    <property type="component" value="Plasmid unnamed3"/>
</dbReference>
<dbReference type="PIRSF" id="PIRSF028704">
    <property type="entry name" value="UPC028704"/>
    <property type="match status" value="1"/>
</dbReference>
<keyword evidence="3" id="KW-0614">Plasmid</keyword>
<dbReference type="EMBL" id="CP047292">
    <property type="protein sequence ID" value="QUS37293.1"/>
    <property type="molecule type" value="Genomic_DNA"/>
</dbReference>
<dbReference type="InterPro" id="IPR014550">
    <property type="entry name" value="UCP028704_OpgC"/>
</dbReference>
<keyword evidence="2" id="KW-0472">Membrane</keyword>
<feature type="transmembrane region" description="Helical" evidence="2">
    <location>
        <begin position="163"/>
        <end position="187"/>
    </location>
</feature>
<proteinExistence type="predicted"/>
<keyword evidence="2" id="KW-0812">Transmembrane</keyword>
<reference evidence="3" key="1">
    <citation type="submission" date="2020-01" db="EMBL/GenBank/DDBJ databases">
        <authorList>
            <person name="Yang Y."/>
            <person name="Kwon Y.M."/>
        </authorList>
    </citation>
    <scope>NUCLEOTIDE SEQUENCE</scope>
    <source>
        <strain evidence="3">PG104</strain>
        <plasmid evidence="3">unnamed3</plasmid>
    </source>
</reference>
<evidence type="ECO:0000313" key="3">
    <source>
        <dbReference type="EMBL" id="QUS37293.1"/>
    </source>
</evidence>
<feature type="region of interest" description="Disordered" evidence="1">
    <location>
        <begin position="394"/>
        <end position="417"/>
    </location>
</feature>
<keyword evidence="2" id="KW-1133">Transmembrane helix</keyword>
<geneLocation type="plasmid" evidence="3 4">
    <name>unnamed3</name>
</geneLocation>
<feature type="transmembrane region" description="Helical" evidence="2">
    <location>
        <begin position="39"/>
        <end position="59"/>
    </location>
</feature>
<dbReference type="PANTHER" id="PTHR38592:SF3">
    <property type="entry name" value="BLL4819 PROTEIN"/>
    <property type="match status" value="1"/>
</dbReference>
<feature type="transmembrane region" description="Helical" evidence="2">
    <location>
        <begin position="207"/>
        <end position="227"/>
    </location>
</feature>
<evidence type="ECO:0008006" key="5">
    <source>
        <dbReference type="Google" id="ProtNLM"/>
    </source>
</evidence>
<accession>A0A8J8MW78</accession>
<evidence type="ECO:0000313" key="4">
    <source>
        <dbReference type="Proteomes" id="UP000679284"/>
    </source>
</evidence>
<name>A0A8J8MW78_9RHOB</name>
<organism evidence="3 4">
    <name type="scientific">Falsirhodobacter algicola</name>
    <dbReference type="NCBI Taxonomy" id="2692330"/>
    <lineage>
        <taxon>Bacteria</taxon>
        <taxon>Pseudomonadati</taxon>
        <taxon>Pseudomonadota</taxon>
        <taxon>Alphaproteobacteria</taxon>
        <taxon>Rhodobacterales</taxon>
        <taxon>Paracoccaceae</taxon>
        <taxon>Falsirhodobacter</taxon>
    </lineage>
</organism>
<feature type="transmembrane region" description="Helical" evidence="2">
    <location>
        <begin position="138"/>
        <end position="156"/>
    </location>
</feature>
<dbReference type="PANTHER" id="PTHR38592">
    <property type="entry name" value="BLL4819 PROTEIN"/>
    <property type="match status" value="1"/>
</dbReference>
<dbReference type="KEGG" id="fap:GR316_13000"/>
<keyword evidence="4" id="KW-1185">Reference proteome</keyword>
<dbReference type="RefSeq" id="WP_211785555.1">
    <property type="nucleotide sequence ID" value="NZ_CP047292.1"/>
</dbReference>